<evidence type="ECO:0000256" key="10">
    <source>
        <dbReference type="RuleBase" id="RU000461"/>
    </source>
</evidence>
<name>A0A9P6EP04_9AGAR</name>
<keyword evidence="5 9" id="KW-0479">Metal-binding</keyword>
<keyword evidence="4 9" id="KW-0349">Heme</keyword>
<evidence type="ECO:0000313" key="12">
    <source>
        <dbReference type="Proteomes" id="UP000807306"/>
    </source>
</evidence>
<keyword evidence="6 10" id="KW-0560">Oxidoreductase</keyword>
<dbReference type="PANTHER" id="PTHR46300">
    <property type="entry name" value="P450, PUTATIVE (EUROFUNG)-RELATED-RELATED"/>
    <property type="match status" value="1"/>
</dbReference>
<evidence type="ECO:0000256" key="8">
    <source>
        <dbReference type="ARBA" id="ARBA00023033"/>
    </source>
</evidence>
<protein>
    <submittedName>
        <fullName evidence="11">Cytochrome P450</fullName>
    </submittedName>
</protein>
<dbReference type="PANTHER" id="PTHR46300:SF7">
    <property type="entry name" value="P450, PUTATIVE (EUROFUNG)-RELATED"/>
    <property type="match status" value="1"/>
</dbReference>
<evidence type="ECO:0000313" key="11">
    <source>
        <dbReference type="EMBL" id="KAF9533273.1"/>
    </source>
</evidence>
<dbReference type="SUPFAM" id="SSF48264">
    <property type="entry name" value="Cytochrome P450"/>
    <property type="match status" value="1"/>
</dbReference>
<dbReference type="CDD" id="cd11065">
    <property type="entry name" value="CYP64-like"/>
    <property type="match status" value="1"/>
</dbReference>
<evidence type="ECO:0000256" key="7">
    <source>
        <dbReference type="ARBA" id="ARBA00023004"/>
    </source>
</evidence>
<evidence type="ECO:0000256" key="4">
    <source>
        <dbReference type="ARBA" id="ARBA00022617"/>
    </source>
</evidence>
<evidence type="ECO:0000256" key="2">
    <source>
        <dbReference type="ARBA" id="ARBA00005179"/>
    </source>
</evidence>
<sequence length="502" mass="57115">MLSEVGVIVLCLAVLKWLKPFSFRSRLPYPPGPPSKNFLLGNLSDLPLERQWLPFTEWARKYGGITYFRVLHKQSIVINSVEVAKELFDRRSHIYSDRAIIPMTDLMGFGFSTILMPYNDEWKAHRRYFQQAFKQEASRRYQPIQIEKVNDMLYQLLNTPDDFFNHIRHESGAIIMSTVYGHDVKPKHDHFVDIAEEGLGNISKATFHAVNLVPILRYLPEWMPGGGFQRLIRETKALCTKMINEPFDMVKERMENGTGRSCLATELIESCTSEQDLHYVKAVCATSYIGGAETSVSSVETFFFAMAKLPDIQKKAQEEIDRVVGFDRLPTFEDRPLMPYCEALLREVLRWRPVTPIGVPHFTMDEDVYEGYRIPKGAIAVANIWGMSRDPSKYDDAETFDPSRFFLPNGELNDDDVHYAFGFGRRVCPGRYLASATVWLSIATVLCCFNISKKKDSNGEEISIDTDYTGGVAIHPLPFQCSITPRSESAKALILAAAAQED</sequence>
<comment type="caution">
    <text evidence="11">The sequence shown here is derived from an EMBL/GenBank/DDBJ whole genome shotgun (WGS) entry which is preliminary data.</text>
</comment>
<evidence type="ECO:0000256" key="5">
    <source>
        <dbReference type="ARBA" id="ARBA00022723"/>
    </source>
</evidence>
<dbReference type="EMBL" id="MU157829">
    <property type="protein sequence ID" value="KAF9533273.1"/>
    <property type="molecule type" value="Genomic_DNA"/>
</dbReference>
<dbReference type="PRINTS" id="PR00385">
    <property type="entry name" value="P450"/>
</dbReference>
<evidence type="ECO:0000256" key="6">
    <source>
        <dbReference type="ARBA" id="ARBA00023002"/>
    </source>
</evidence>
<dbReference type="AlphaFoldDB" id="A0A9P6EP04"/>
<dbReference type="PROSITE" id="PS00086">
    <property type="entry name" value="CYTOCHROME_P450"/>
    <property type="match status" value="1"/>
</dbReference>
<evidence type="ECO:0000256" key="1">
    <source>
        <dbReference type="ARBA" id="ARBA00001971"/>
    </source>
</evidence>
<dbReference type="InterPro" id="IPR036396">
    <property type="entry name" value="Cyt_P450_sf"/>
</dbReference>
<dbReference type="GO" id="GO:0020037">
    <property type="term" value="F:heme binding"/>
    <property type="evidence" value="ECO:0007669"/>
    <property type="project" value="InterPro"/>
</dbReference>
<dbReference type="OrthoDB" id="2789670at2759"/>
<keyword evidence="8 10" id="KW-0503">Monooxygenase</keyword>
<reference evidence="11" key="1">
    <citation type="submission" date="2020-11" db="EMBL/GenBank/DDBJ databases">
        <authorList>
            <consortium name="DOE Joint Genome Institute"/>
            <person name="Ahrendt S."/>
            <person name="Riley R."/>
            <person name="Andreopoulos W."/>
            <person name="Labutti K."/>
            <person name="Pangilinan J."/>
            <person name="Ruiz-Duenas F.J."/>
            <person name="Barrasa J.M."/>
            <person name="Sanchez-Garcia M."/>
            <person name="Camarero S."/>
            <person name="Miyauchi S."/>
            <person name="Serrano A."/>
            <person name="Linde D."/>
            <person name="Babiker R."/>
            <person name="Drula E."/>
            <person name="Ayuso-Fernandez I."/>
            <person name="Pacheco R."/>
            <person name="Padilla G."/>
            <person name="Ferreira P."/>
            <person name="Barriuso J."/>
            <person name="Kellner H."/>
            <person name="Castanera R."/>
            <person name="Alfaro M."/>
            <person name="Ramirez L."/>
            <person name="Pisabarro A.G."/>
            <person name="Kuo A."/>
            <person name="Tritt A."/>
            <person name="Lipzen A."/>
            <person name="He G."/>
            <person name="Yan M."/>
            <person name="Ng V."/>
            <person name="Cullen D."/>
            <person name="Martin F."/>
            <person name="Rosso M.-N."/>
            <person name="Henrissat B."/>
            <person name="Hibbett D."/>
            <person name="Martinez A.T."/>
            <person name="Grigoriev I.V."/>
        </authorList>
    </citation>
    <scope>NUCLEOTIDE SEQUENCE</scope>
    <source>
        <strain evidence="11">CBS 506.95</strain>
    </source>
</reference>
<comment type="pathway">
    <text evidence="2">Secondary metabolite biosynthesis.</text>
</comment>
<organism evidence="11 12">
    <name type="scientific">Crepidotus variabilis</name>
    <dbReference type="NCBI Taxonomy" id="179855"/>
    <lineage>
        <taxon>Eukaryota</taxon>
        <taxon>Fungi</taxon>
        <taxon>Dikarya</taxon>
        <taxon>Basidiomycota</taxon>
        <taxon>Agaricomycotina</taxon>
        <taxon>Agaricomycetes</taxon>
        <taxon>Agaricomycetidae</taxon>
        <taxon>Agaricales</taxon>
        <taxon>Agaricineae</taxon>
        <taxon>Crepidotaceae</taxon>
        <taxon>Crepidotus</taxon>
    </lineage>
</organism>
<dbReference type="InterPro" id="IPR017972">
    <property type="entry name" value="Cyt_P450_CS"/>
</dbReference>
<comment type="cofactor">
    <cofactor evidence="1 9">
        <name>heme</name>
        <dbReference type="ChEBI" id="CHEBI:30413"/>
    </cofactor>
</comment>
<dbReference type="PRINTS" id="PR00463">
    <property type="entry name" value="EP450I"/>
</dbReference>
<comment type="similarity">
    <text evidence="3 10">Belongs to the cytochrome P450 family.</text>
</comment>
<dbReference type="Pfam" id="PF00067">
    <property type="entry name" value="p450"/>
    <property type="match status" value="1"/>
</dbReference>
<dbReference type="InterPro" id="IPR001128">
    <property type="entry name" value="Cyt_P450"/>
</dbReference>
<dbReference type="Proteomes" id="UP000807306">
    <property type="component" value="Unassembled WGS sequence"/>
</dbReference>
<evidence type="ECO:0000256" key="9">
    <source>
        <dbReference type="PIRSR" id="PIRSR602401-1"/>
    </source>
</evidence>
<evidence type="ECO:0000256" key="3">
    <source>
        <dbReference type="ARBA" id="ARBA00010617"/>
    </source>
</evidence>
<dbReference type="InterPro" id="IPR002401">
    <property type="entry name" value="Cyt_P450_E_grp-I"/>
</dbReference>
<accession>A0A9P6EP04</accession>
<dbReference type="GO" id="GO:0016705">
    <property type="term" value="F:oxidoreductase activity, acting on paired donors, with incorporation or reduction of molecular oxygen"/>
    <property type="evidence" value="ECO:0007669"/>
    <property type="project" value="InterPro"/>
</dbReference>
<keyword evidence="7 9" id="KW-0408">Iron</keyword>
<proteinExistence type="inferred from homology"/>
<feature type="binding site" description="axial binding residue" evidence="9">
    <location>
        <position position="428"/>
    </location>
    <ligand>
        <name>heme</name>
        <dbReference type="ChEBI" id="CHEBI:30413"/>
    </ligand>
    <ligandPart>
        <name>Fe</name>
        <dbReference type="ChEBI" id="CHEBI:18248"/>
    </ligandPart>
</feature>
<dbReference type="Gene3D" id="1.10.630.10">
    <property type="entry name" value="Cytochrome P450"/>
    <property type="match status" value="1"/>
</dbReference>
<keyword evidence="12" id="KW-1185">Reference proteome</keyword>
<dbReference type="GO" id="GO:0005506">
    <property type="term" value="F:iron ion binding"/>
    <property type="evidence" value="ECO:0007669"/>
    <property type="project" value="InterPro"/>
</dbReference>
<dbReference type="InterPro" id="IPR050364">
    <property type="entry name" value="Cytochrome_P450_fung"/>
</dbReference>
<gene>
    <name evidence="11" type="ORF">CPB83DRAFT_758229</name>
</gene>
<dbReference type="GO" id="GO:0004497">
    <property type="term" value="F:monooxygenase activity"/>
    <property type="evidence" value="ECO:0007669"/>
    <property type="project" value="UniProtKB-KW"/>
</dbReference>